<feature type="transmembrane region" description="Helical" evidence="19">
    <location>
        <begin position="56"/>
        <end position="87"/>
    </location>
</feature>
<dbReference type="EMBL" id="JALBUF010000005">
    <property type="protein sequence ID" value="MCI0183619.1"/>
    <property type="molecule type" value="Genomic_DNA"/>
</dbReference>
<dbReference type="PROSITE" id="PS01315">
    <property type="entry name" value="CDS"/>
    <property type="match status" value="1"/>
</dbReference>
<evidence type="ECO:0000256" key="6">
    <source>
        <dbReference type="ARBA" id="ARBA00012487"/>
    </source>
</evidence>
<comment type="similarity">
    <text evidence="5 18">Belongs to the CDS family.</text>
</comment>
<organism evidence="20 21">
    <name type="scientific">Sulfoacidibacillus ferrooxidans</name>
    <dbReference type="NCBI Taxonomy" id="2005001"/>
    <lineage>
        <taxon>Bacteria</taxon>
        <taxon>Bacillati</taxon>
        <taxon>Bacillota</taxon>
        <taxon>Bacilli</taxon>
        <taxon>Bacillales</taxon>
        <taxon>Alicyclobacillaceae</taxon>
        <taxon>Sulfoacidibacillus</taxon>
    </lineage>
</organism>
<evidence type="ECO:0000256" key="4">
    <source>
        <dbReference type="ARBA" id="ARBA00005189"/>
    </source>
</evidence>
<keyword evidence="12 18" id="KW-0548">Nucleotidyltransferase</keyword>
<evidence type="ECO:0000313" key="20">
    <source>
        <dbReference type="EMBL" id="MCI0183619.1"/>
    </source>
</evidence>
<keyword evidence="14" id="KW-0443">Lipid metabolism</keyword>
<evidence type="ECO:0000256" key="18">
    <source>
        <dbReference type="RuleBase" id="RU003938"/>
    </source>
</evidence>
<evidence type="ECO:0000256" key="19">
    <source>
        <dbReference type="SAM" id="Phobius"/>
    </source>
</evidence>
<dbReference type="GO" id="GO:0005886">
    <property type="term" value="C:plasma membrane"/>
    <property type="evidence" value="ECO:0007669"/>
    <property type="project" value="UniProtKB-SubCell"/>
</dbReference>
<dbReference type="RefSeq" id="WP_241714128.1">
    <property type="nucleotide sequence ID" value="NZ_JALBUF010000005.1"/>
</dbReference>
<evidence type="ECO:0000256" key="12">
    <source>
        <dbReference type="ARBA" id="ARBA00022695"/>
    </source>
</evidence>
<dbReference type="AlphaFoldDB" id="A0A9X1V9Z9"/>
<evidence type="ECO:0000256" key="2">
    <source>
        <dbReference type="ARBA" id="ARBA00004651"/>
    </source>
</evidence>
<evidence type="ECO:0000313" key="21">
    <source>
        <dbReference type="Proteomes" id="UP001139263"/>
    </source>
</evidence>
<evidence type="ECO:0000256" key="3">
    <source>
        <dbReference type="ARBA" id="ARBA00005119"/>
    </source>
</evidence>
<evidence type="ECO:0000256" key="7">
    <source>
        <dbReference type="ARBA" id="ARBA00019373"/>
    </source>
</evidence>
<comment type="pathway">
    <text evidence="3 18">Phospholipid metabolism; CDP-diacylglycerol biosynthesis; CDP-diacylglycerol from sn-glycerol 3-phosphate: step 3/3.</text>
</comment>
<feature type="transmembrane region" description="Helical" evidence="19">
    <location>
        <begin position="193"/>
        <end position="210"/>
    </location>
</feature>
<feature type="transmembrane region" description="Helical" evidence="19">
    <location>
        <begin position="240"/>
        <end position="258"/>
    </location>
</feature>
<dbReference type="PANTHER" id="PTHR46382:SF1">
    <property type="entry name" value="PHOSPHATIDATE CYTIDYLYLTRANSFERASE"/>
    <property type="match status" value="1"/>
</dbReference>
<feature type="transmembrane region" description="Helical" evidence="19">
    <location>
        <begin position="93"/>
        <end position="112"/>
    </location>
</feature>
<evidence type="ECO:0000256" key="16">
    <source>
        <dbReference type="ARBA" id="ARBA00023209"/>
    </source>
</evidence>
<keyword evidence="21" id="KW-1185">Reference proteome</keyword>
<dbReference type="GO" id="GO:0016024">
    <property type="term" value="P:CDP-diacylglycerol biosynthetic process"/>
    <property type="evidence" value="ECO:0007669"/>
    <property type="project" value="TreeGrafter"/>
</dbReference>
<evidence type="ECO:0000256" key="13">
    <source>
        <dbReference type="ARBA" id="ARBA00022989"/>
    </source>
</evidence>
<evidence type="ECO:0000256" key="1">
    <source>
        <dbReference type="ARBA" id="ARBA00001698"/>
    </source>
</evidence>
<dbReference type="EC" id="2.7.7.41" evidence="6 18"/>
<evidence type="ECO:0000256" key="15">
    <source>
        <dbReference type="ARBA" id="ARBA00023136"/>
    </source>
</evidence>
<gene>
    <name evidence="20" type="primary">cdsA</name>
    <name evidence="20" type="ORF">MM817_01902</name>
</gene>
<protein>
    <recommendedName>
        <fullName evidence="7 18">Phosphatidate cytidylyltransferase</fullName>
        <ecNumber evidence="6 18">2.7.7.41</ecNumber>
    </recommendedName>
</protein>
<keyword evidence="9" id="KW-0444">Lipid biosynthesis</keyword>
<feature type="transmembrane region" description="Helical" evidence="19">
    <location>
        <begin position="124"/>
        <end position="146"/>
    </location>
</feature>
<sequence>MLRQRVVTAVLGAVLVISATFLGGVWLAILFAAIAAVSTLEIGAMMKVRPASAENVIAVAFTVLMVMWGPFEQFWYVLFYALLLVTILRREQFSFAGAGMLFAAALYSSYAFRMMLDLRALTHGFGWVLLVFVAIWSTDTGAFFIGRAFGGRKLLPEVSPKKTVSGAIGGFFFATIVTPIAGWFLLEHDIHKIALLAVVGAATSIAGQLGDLVESALKRHYAVKDSGWLLPGHGGILDRFDSLLLAAPIAYHLIIWIFPHV</sequence>
<name>A0A9X1V9Z9_9BACL</name>
<accession>A0A9X1V9Z9</accession>
<keyword evidence="11 18" id="KW-0812">Transmembrane</keyword>
<comment type="caution">
    <text evidence="20">The sequence shown here is derived from an EMBL/GenBank/DDBJ whole genome shotgun (WGS) entry which is preliminary data.</text>
</comment>
<evidence type="ECO:0000256" key="11">
    <source>
        <dbReference type="ARBA" id="ARBA00022692"/>
    </source>
</evidence>
<evidence type="ECO:0000256" key="10">
    <source>
        <dbReference type="ARBA" id="ARBA00022679"/>
    </source>
</evidence>
<dbReference type="GO" id="GO:0004605">
    <property type="term" value="F:phosphatidate cytidylyltransferase activity"/>
    <property type="evidence" value="ECO:0007669"/>
    <property type="project" value="UniProtKB-EC"/>
</dbReference>
<keyword evidence="13 19" id="KW-1133">Transmembrane helix</keyword>
<feature type="transmembrane region" description="Helical" evidence="19">
    <location>
        <begin position="6"/>
        <end position="35"/>
    </location>
</feature>
<evidence type="ECO:0000256" key="17">
    <source>
        <dbReference type="ARBA" id="ARBA00023264"/>
    </source>
</evidence>
<keyword evidence="16" id="KW-0594">Phospholipid biosynthesis</keyword>
<comment type="catalytic activity">
    <reaction evidence="1 18">
        <text>a 1,2-diacyl-sn-glycero-3-phosphate + CTP + H(+) = a CDP-1,2-diacyl-sn-glycerol + diphosphate</text>
        <dbReference type="Rhea" id="RHEA:16229"/>
        <dbReference type="ChEBI" id="CHEBI:15378"/>
        <dbReference type="ChEBI" id="CHEBI:33019"/>
        <dbReference type="ChEBI" id="CHEBI:37563"/>
        <dbReference type="ChEBI" id="CHEBI:58332"/>
        <dbReference type="ChEBI" id="CHEBI:58608"/>
        <dbReference type="EC" id="2.7.7.41"/>
    </reaction>
</comment>
<proteinExistence type="inferred from homology"/>
<reference evidence="20" key="1">
    <citation type="submission" date="2022-03" db="EMBL/GenBank/DDBJ databases">
        <title>Draft Genome Sequence of Firmicute Strain S0AB, a Heterotrophic Iron/Sulfur-Oxidizing Extreme Acidophile.</title>
        <authorList>
            <person name="Vergara E."/>
            <person name="Pakostova E."/>
            <person name="Johnson D.B."/>
            <person name="Holmes D.S."/>
        </authorList>
    </citation>
    <scope>NUCLEOTIDE SEQUENCE</scope>
    <source>
        <strain evidence="20">S0AB</strain>
    </source>
</reference>
<dbReference type="Pfam" id="PF01148">
    <property type="entry name" value="CTP_transf_1"/>
    <property type="match status" value="1"/>
</dbReference>
<evidence type="ECO:0000256" key="9">
    <source>
        <dbReference type="ARBA" id="ARBA00022516"/>
    </source>
</evidence>
<evidence type="ECO:0000256" key="8">
    <source>
        <dbReference type="ARBA" id="ARBA00022475"/>
    </source>
</evidence>
<keyword evidence="17" id="KW-1208">Phospholipid metabolism</keyword>
<dbReference type="Proteomes" id="UP001139263">
    <property type="component" value="Unassembled WGS sequence"/>
</dbReference>
<keyword evidence="8" id="KW-1003">Cell membrane</keyword>
<dbReference type="InterPro" id="IPR000374">
    <property type="entry name" value="PC_trans"/>
</dbReference>
<comment type="pathway">
    <text evidence="4">Lipid metabolism.</text>
</comment>
<keyword evidence="15 19" id="KW-0472">Membrane</keyword>
<evidence type="ECO:0000256" key="14">
    <source>
        <dbReference type="ARBA" id="ARBA00023098"/>
    </source>
</evidence>
<keyword evidence="10 18" id="KW-0808">Transferase</keyword>
<comment type="subcellular location">
    <subcellularLocation>
        <location evidence="2">Cell membrane</location>
        <topology evidence="2">Multi-pass membrane protein</topology>
    </subcellularLocation>
</comment>
<evidence type="ECO:0000256" key="5">
    <source>
        <dbReference type="ARBA" id="ARBA00010185"/>
    </source>
</evidence>
<dbReference type="PANTHER" id="PTHR46382">
    <property type="entry name" value="PHOSPHATIDATE CYTIDYLYLTRANSFERASE"/>
    <property type="match status" value="1"/>
</dbReference>
<feature type="transmembrane region" description="Helical" evidence="19">
    <location>
        <begin position="166"/>
        <end position="186"/>
    </location>
</feature>